<gene>
    <name evidence="1" type="ORF">F6B43_12945</name>
</gene>
<dbReference type="EMBL" id="VYSA01000002">
    <property type="protein sequence ID" value="KAA9108296.1"/>
    <property type="molecule type" value="Genomic_DNA"/>
</dbReference>
<dbReference type="AlphaFoldDB" id="A0A5J5J190"/>
<sequence>MNAEDFREAILAERLMRWVQVGPPDGASANRVCVYGSEGFWQSVITDERAGLMERLAADSLASRTRSNQP</sequence>
<accession>A0A5J5J190</accession>
<comment type="caution">
    <text evidence="1">The sequence shown here is derived from an EMBL/GenBank/DDBJ whole genome shotgun (WGS) entry which is preliminary data.</text>
</comment>
<dbReference type="OrthoDB" id="5073606at2"/>
<protein>
    <submittedName>
        <fullName evidence="1">Uncharacterized protein</fullName>
    </submittedName>
</protein>
<name>A0A5J5J190_9MICO</name>
<reference evidence="2" key="1">
    <citation type="submission" date="2019-09" db="EMBL/GenBank/DDBJ databases">
        <title>Mumia zhuanghuii sp. nov. isolated from the intestinal contents of plateau pika (Ochotona curzoniae) in the Qinghai-Tibet plateau of China.</title>
        <authorList>
            <person name="Tian Z."/>
        </authorList>
    </citation>
    <scope>NUCLEOTIDE SEQUENCE [LARGE SCALE GENOMIC DNA]</scope>
    <source>
        <strain evidence="2">JCM 30598</strain>
    </source>
</reference>
<evidence type="ECO:0000313" key="2">
    <source>
        <dbReference type="Proteomes" id="UP000325827"/>
    </source>
</evidence>
<evidence type="ECO:0000313" key="1">
    <source>
        <dbReference type="EMBL" id="KAA9108296.1"/>
    </source>
</evidence>
<keyword evidence="2" id="KW-1185">Reference proteome</keyword>
<proteinExistence type="predicted"/>
<dbReference type="RefSeq" id="WP_150449328.1">
    <property type="nucleotide sequence ID" value="NZ_VYSA01000002.1"/>
</dbReference>
<organism evidence="1 2">
    <name type="scientific">Microbacterium rhizomatis</name>
    <dbReference type="NCBI Taxonomy" id="1631477"/>
    <lineage>
        <taxon>Bacteria</taxon>
        <taxon>Bacillati</taxon>
        <taxon>Actinomycetota</taxon>
        <taxon>Actinomycetes</taxon>
        <taxon>Micrococcales</taxon>
        <taxon>Microbacteriaceae</taxon>
        <taxon>Microbacterium</taxon>
    </lineage>
</organism>
<dbReference type="Proteomes" id="UP000325827">
    <property type="component" value="Unassembled WGS sequence"/>
</dbReference>